<sequence>MCKFVLRGKHVQNLGGFIVEIRAKLPYRDIVVGNPFDEPVQIPVPVFSVDEIEKMKELGLIVKPVYDTDRVLDVIASVKKEIEALASGKQQSS</sequence>
<evidence type="ECO:0000313" key="1">
    <source>
        <dbReference type="EMBL" id="RLE49049.1"/>
    </source>
</evidence>
<name>A0A497EPE4_9CREN</name>
<proteinExistence type="predicted"/>
<comment type="caution">
    <text evidence="1">The sequence shown here is derived from an EMBL/GenBank/DDBJ whole genome shotgun (WGS) entry which is preliminary data.</text>
</comment>
<protein>
    <recommendedName>
        <fullName evidence="3">Energy-converting hydrogenase B subunit EhbP</fullName>
    </recommendedName>
</protein>
<reference evidence="1 2" key="1">
    <citation type="submission" date="2018-06" db="EMBL/GenBank/DDBJ databases">
        <title>Extensive metabolic versatility and redundancy in microbially diverse, dynamic hydrothermal sediments.</title>
        <authorList>
            <person name="Dombrowski N."/>
            <person name="Teske A."/>
            <person name="Baker B.J."/>
        </authorList>
    </citation>
    <scope>NUCLEOTIDE SEQUENCE [LARGE SCALE GENOMIC DNA]</scope>
    <source>
        <strain evidence="1">B66_G16</strain>
    </source>
</reference>
<dbReference type="Pfam" id="PF10622">
    <property type="entry name" value="Ehbp"/>
    <property type="match status" value="1"/>
</dbReference>
<dbReference type="InterPro" id="IPR019597">
    <property type="entry name" value="Energy-convert_hydgase-B_suP"/>
</dbReference>
<organism evidence="1 2">
    <name type="scientific">Thermoproteota archaeon</name>
    <dbReference type="NCBI Taxonomy" id="2056631"/>
    <lineage>
        <taxon>Archaea</taxon>
        <taxon>Thermoproteota</taxon>
    </lineage>
</organism>
<evidence type="ECO:0000313" key="2">
    <source>
        <dbReference type="Proteomes" id="UP000278475"/>
    </source>
</evidence>
<dbReference type="AlphaFoldDB" id="A0A497EPE4"/>
<accession>A0A497EPE4</accession>
<dbReference type="EMBL" id="QMQV01000050">
    <property type="protein sequence ID" value="RLE49049.1"/>
    <property type="molecule type" value="Genomic_DNA"/>
</dbReference>
<evidence type="ECO:0008006" key="3">
    <source>
        <dbReference type="Google" id="ProtNLM"/>
    </source>
</evidence>
<dbReference type="Proteomes" id="UP000278475">
    <property type="component" value="Unassembled WGS sequence"/>
</dbReference>
<gene>
    <name evidence="1" type="ORF">DRJ31_06005</name>
</gene>